<proteinExistence type="predicted"/>
<dbReference type="AlphaFoldDB" id="A0A8J4PSL4"/>
<evidence type="ECO:0000313" key="2">
    <source>
        <dbReference type="Proteomes" id="UP000695562"/>
    </source>
</evidence>
<comment type="caution">
    <text evidence="1">The sequence shown here is derived from an EMBL/GenBank/DDBJ whole genome shotgun (WGS) entry which is preliminary data.</text>
</comment>
<dbReference type="Proteomes" id="UP000695562">
    <property type="component" value="Unassembled WGS sequence"/>
</dbReference>
<organism evidence="1 2">
    <name type="scientific">Polysphondylium violaceum</name>
    <dbReference type="NCBI Taxonomy" id="133409"/>
    <lineage>
        <taxon>Eukaryota</taxon>
        <taxon>Amoebozoa</taxon>
        <taxon>Evosea</taxon>
        <taxon>Eumycetozoa</taxon>
        <taxon>Dictyostelia</taxon>
        <taxon>Dictyosteliales</taxon>
        <taxon>Dictyosteliaceae</taxon>
        <taxon>Polysphondylium</taxon>
    </lineage>
</organism>
<accession>A0A8J4PSL4</accession>
<evidence type="ECO:0008006" key="3">
    <source>
        <dbReference type="Google" id="ProtNLM"/>
    </source>
</evidence>
<dbReference type="SUPFAM" id="SSF52540">
    <property type="entry name" value="P-loop containing nucleoside triphosphate hydrolases"/>
    <property type="match status" value="1"/>
</dbReference>
<gene>
    <name evidence="1" type="ORF">CYY_006481</name>
</gene>
<reference evidence="1" key="1">
    <citation type="submission" date="2020-01" db="EMBL/GenBank/DDBJ databases">
        <title>Development of genomics and gene disruption for Polysphondylium violaceum indicates a role for the polyketide synthase stlB in stalk morphogenesis.</title>
        <authorList>
            <person name="Narita B."/>
            <person name="Kawabe Y."/>
            <person name="Kin K."/>
            <person name="Saito T."/>
            <person name="Gibbs R."/>
            <person name="Kuspa A."/>
            <person name="Muzny D."/>
            <person name="Queller D."/>
            <person name="Richards S."/>
            <person name="Strassman J."/>
            <person name="Sucgang R."/>
            <person name="Worley K."/>
            <person name="Schaap P."/>
        </authorList>
    </citation>
    <scope>NUCLEOTIDE SEQUENCE</scope>
    <source>
        <strain evidence="1">QSvi11</strain>
    </source>
</reference>
<keyword evidence="2" id="KW-1185">Reference proteome</keyword>
<name>A0A8J4PSL4_9MYCE</name>
<dbReference type="InterPro" id="IPR027417">
    <property type="entry name" value="P-loop_NTPase"/>
</dbReference>
<dbReference type="OrthoDB" id="5086500at2759"/>
<sequence>MIFFASRYADIDQDGHCQDGQHMLPTSQECFSRAISTPRRSSFLNISVNQSSSTPLSILSASSLHSSNAEIGALTLYFSKIIPLLVQYNIALTEVSMKNFIHKDIQTPLGNVILIYDNVEDMSLIREKPQGNHINILITTRSQVCDDPLSNLIPLDLLNQNKCKSLFKLWRPNISDTHIAELSRILQRLPLAISHCLAYMDLEGIEEDQYIKEFEMFNEIQVIGDDSFH</sequence>
<protein>
    <recommendedName>
        <fullName evidence="3">NB-ARC domain-containing protein</fullName>
    </recommendedName>
</protein>
<dbReference type="EMBL" id="AJWJ01000301">
    <property type="protein sequence ID" value="KAF2072200.1"/>
    <property type="molecule type" value="Genomic_DNA"/>
</dbReference>
<evidence type="ECO:0000313" key="1">
    <source>
        <dbReference type="EMBL" id="KAF2072200.1"/>
    </source>
</evidence>